<dbReference type="PANTHER" id="PTHR45532:SF1">
    <property type="entry name" value="WD REPEAT-CONTAINING PROTEIN 97"/>
    <property type="match status" value="1"/>
</dbReference>
<keyword evidence="1 3" id="KW-0853">WD repeat</keyword>
<dbReference type="SUPFAM" id="SSF50978">
    <property type="entry name" value="WD40 repeat-like"/>
    <property type="match status" value="3"/>
</dbReference>
<dbReference type="PANTHER" id="PTHR45532">
    <property type="entry name" value="WD REPEAT-CONTAINING PROTEIN 97"/>
    <property type="match status" value="1"/>
</dbReference>
<dbReference type="EMBL" id="MU825927">
    <property type="protein sequence ID" value="KAJ7382335.1"/>
    <property type="molecule type" value="Genomic_DNA"/>
</dbReference>
<feature type="repeat" description="WD" evidence="3">
    <location>
        <begin position="632"/>
        <end position="664"/>
    </location>
</feature>
<evidence type="ECO:0000313" key="5">
    <source>
        <dbReference type="EMBL" id="KAJ7382335.1"/>
    </source>
</evidence>
<proteinExistence type="predicted"/>
<accession>A0A9X0D0J0</accession>
<feature type="compositionally biased region" description="Basic and acidic residues" evidence="4">
    <location>
        <begin position="900"/>
        <end position="910"/>
    </location>
</feature>
<evidence type="ECO:0000313" key="6">
    <source>
        <dbReference type="Proteomes" id="UP001163046"/>
    </source>
</evidence>
<feature type="region of interest" description="Disordered" evidence="4">
    <location>
        <begin position="1043"/>
        <end position="1149"/>
    </location>
</feature>
<dbReference type="PRINTS" id="PR00320">
    <property type="entry name" value="GPROTEINBRPT"/>
</dbReference>
<evidence type="ECO:0000256" key="1">
    <source>
        <dbReference type="ARBA" id="ARBA00022574"/>
    </source>
</evidence>
<feature type="repeat" description="WD" evidence="3">
    <location>
        <begin position="280"/>
        <end position="321"/>
    </location>
</feature>
<protein>
    <submittedName>
        <fullName evidence="5">WD repeat-containing protein 49</fullName>
        <ecNumber evidence="5">3.6.4.13</ecNumber>
    </submittedName>
</protein>
<dbReference type="PROSITE" id="PS50082">
    <property type="entry name" value="WD_REPEATS_2"/>
    <property type="match status" value="4"/>
</dbReference>
<evidence type="ECO:0000256" key="4">
    <source>
        <dbReference type="SAM" id="MobiDB-lite"/>
    </source>
</evidence>
<feature type="repeat" description="WD" evidence="3">
    <location>
        <begin position="539"/>
        <end position="572"/>
    </location>
</feature>
<dbReference type="EC" id="3.6.4.13" evidence="5"/>
<dbReference type="PROSITE" id="PS50294">
    <property type="entry name" value="WD_REPEATS_REGION"/>
    <property type="match status" value="4"/>
</dbReference>
<keyword evidence="5" id="KW-0378">Hydrolase</keyword>
<name>A0A9X0D0J0_9CNID</name>
<comment type="caution">
    <text evidence="5">The sequence shown here is derived from an EMBL/GenBank/DDBJ whole genome shotgun (WGS) entry which is preliminary data.</text>
</comment>
<dbReference type="InterPro" id="IPR020472">
    <property type="entry name" value="WD40_PAC1"/>
</dbReference>
<reference evidence="5" key="1">
    <citation type="submission" date="2023-01" db="EMBL/GenBank/DDBJ databases">
        <title>Genome assembly of the deep-sea coral Lophelia pertusa.</title>
        <authorList>
            <person name="Herrera S."/>
            <person name="Cordes E."/>
        </authorList>
    </citation>
    <scope>NUCLEOTIDE SEQUENCE</scope>
    <source>
        <strain evidence="5">USNM1676648</strain>
        <tissue evidence="5">Polyp</tissue>
    </source>
</reference>
<dbReference type="InterPro" id="IPR001680">
    <property type="entry name" value="WD40_rpt"/>
</dbReference>
<dbReference type="GO" id="GO:0003724">
    <property type="term" value="F:RNA helicase activity"/>
    <property type="evidence" value="ECO:0007669"/>
    <property type="project" value="UniProtKB-EC"/>
</dbReference>
<feature type="compositionally biased region" description="Acidic residues" evidence="4">
    <location>
        <begin position="836"/>
        <end position="858"/>
    </location>
</feature>
<feature type="repeat" description="WD" evidence="3">
    <location>
        <begin position="239"/>
        <end position="271"/>
    </location>
</feature>
<dbReference type="AlphaFoldDB" id="A0A9X0D0J0"/>
<dbReference type="Gene3D" id="2.130.10.10">
    <property type="entry name" value="YVTN repeat-like/Quinoprotein amine dehydrogenase"/>
    <property type="match status" value="3"/>
</dbReference>
<feature type="region of interest" description="Disordered" evidence="4">
    <location>
        <begin position="835"/>
        <end position="975"/>
    </location>
</feature>
<dbReference type="SMART" id="SM00320">
    <property type="entry name" value="WD40"/>
    <property type="match status" value="5"/>
</dbReference>
<sequence length="1149" mass="129588">MTSKLMQLIETRTKRPVFDESELKVSSHWKLIKSAIKQKHGDDPKKLDEKQALNVGHGVHPVNYLESEEDISFLAFNSFNDNFVAIDSEGKVSVFLTTGYREDVDSKTLKDPICGILYAKKTRFYVAWGFDENIRLMSDGFKVISVATSVSRIFSGVYNESTNEIITGGVGNITCWSFRYGAKFLLQRKVLSECMPSSSTISLLCLEDTPSRSQRCFAVYHNNVIIYNLLNGSCVGHLKELHPREITAVLFFNPLKYLITGAKDGSIKVWDDKGNIKIIFVGHLKSVNTLVVYPFGTYIMSGSSDCTIRVWSLDTADEVDRIDTKDAVLGLGTIVGKNDLYSFGSRSIELWRIEHIHSVFATVGSKIKSIKPTTHPRMPLRLVCTCSDATVRLLSPGSGECIATMLLPSMSIIADVAYAAAESLLFTLLSNGKILKASTMTNPCKKLQEWDTKTNPDAPSQCTCLCLYEYVVEDELDGDSWGNLVTALKSKKRTEELENQGQTINSYDRTLLLGGCVNGMIVLFDWQNDTMPGKVSFQIEAHRDEVITMVANPVVDQVISAGLDHVIKIWRLFPFAEEALAPLMTLYCHETPRLLSVAHHKLCAAFHEPATASYNIVVFKTTQKKRFDHSSDSDHMDDVTGLASCSKMRLFASCSADGSVRIWDEANRLVRVIKLNATPTSICFCSQKGDLIVGIGKHLHKINYATYMPQSYIFRMVAMDFRRVVSEAPMDIDSDMKGGLTPEECQRLARVKSSLHKYSRFKDALPQDEMDEKIQEEERRSQAFAKIQEREKELRKLRDGTYEFNRKRQNIDTETVRGEAFEKYLEIFYKRPCIDLPDDDNMEEDEGFGYEEEDEEPYAADRGNGFFSISRQSTRSKKSHSSPEKAPKPEISSLSMSEFEPVKLQDDRSESPALPPTKELDEMSRSGRPFTMETESDIFSHEETSSRVSHSAPMHRRDFRSHPIEPPLVNRDRDRYVVDVPKSHRYPSPSQSVQLVSQRLSRLASHQAHQAEVDGDEEMFVIAPDGFIPNSVVVAMFKDFREEGKEEADTWKPPQLTAEQLAELESRKKKLPKSPERESPKGKKAKSKSKFADQLQLALRDLPSPEPIDDNELLKSPTPTTTPVPSPCRGSVTYQDPLRKERNQTSSTD</sequence>
<dbReference type="InterPro" id="IPR015943">
    <property type="entry name" value="WD40/YVTN_repeat-like_dom_sf"/>
</dbReference>
<evidence type="ECO:0000256" key="2">
    <source>
        <dbReference type="ARBA" id="ARBA00022737"/>
    </source>
</evidence>
<dbReference type="InterPro" id="IPR036322">
    <property type="entry name" value="WD40_repeat_dom_sf"/>
</dbReference>
<dbReference type="Proteomes" id="UP001163046">
    <property type="component" value="Unassembled WGS sequence"/>
</dbReference>
<evidence type="ECO:0000256" key="3">
    <source>
        <dbReference type="PROSITE-ProRule" id="PRU00221"/>
    </source>
</evidence>
<dbReference type="OrthoDB" id="6262491at2759"/>
<keyword evidence="2" id="KW-0677">Repeat</keyword>
<dbReference type="Pfam" id="PF00400">
    <property type="entry name" value="WD40"/>
    <property type="match status" value="3"/>
</dbReference>
<dbReference type="GO" id="GO:0016787">
    <property type="term" value="F:hydrolase activity"/>
    <property type="evidence" value="ECO:0007669"/>
    <property type="project" value="UniProtKB-KW"/>
</dbReference>
<gene>
    <name evidence="5" type="primary">WDR49_1</name>
    <name evidence="5" type="ORF">OS493_035612</name>
</gene>
<keyword evidence="6" id="KW-1185">Reference proteome</keyword>
<organism evidence="5 6">
    <name type="scientific">Desmophyllum pertusum</name>
    <dbReference type="NCBI Taxonomy" id="174260"/>
    <lineage>
        <taxon>Eukaryota</taxon>
        <taxon>Metazoa</taxon>
        <taxon>Cnidaria</taxon>
        <taxon>Anthozoa</taxon>
        <taxon>Hexacorallia</taxon>
        <taxon>Scleractinia</taxon>
        <taxon>Caryophylliina</taxon>
        <taxon>Caryophylliidae</taxon>
        <taxon>Desmophyllum</taxon>
    </lineage>
</organism>